<proteinExistence type="predicted"/>
<accession>A0A1I6M5B0</accession>
<gene>
    <name evidence="1" type="ORF">SAMN05421771_1858</name>
</gene>
<dbReference type="STRING" id="474950.SAMN05421771_1858"/>
<dbReference type="EMBL" id="FOZL01000001">
    <property type="protein sequence ID" value="SFS10859.1"/>
    <property type="molecule type" value="Genomic_DNA"/>
</dbReference>
<dbReference type="RefSeq" id="WP_089838662.1">
    <property type="nucleotide sequence ID" value="NZ_FOZL01000001.1"/>
</dbReference>
<sequence>MTNEELDSEYSKGLETFRKIVLQAIRLHAKVREMPFQGVAPSARLLFARLCFISVSLARICPKLENEKDIWDFATIALLSRSLFESIMFFEYFCETSGPDEWMAKMYLLNLHDRCDRIRLFTAMDKPLDVAGFTGEAEILRGLLRNNPFFAGLEAKRQKELLKGYKAAFLSLREMGNKFSPDADSWVIYDFLSTYAHSLPVSFMRNSDDRRDGLQNDVDKMYTPGVLTWLAALLDHARSTYLGVPTGMMLET</sequence>
<evidence type="ECO:0000313" key="1">
    <source>
        <dbReference type="EMBL" id="SFS10859.1"/>
    </source>
</evidence>
<keyword evidence="2" id="KW-1185">Reference proteome</keyword>
<dbReference type="Proteomes" id="UP000199024">
    <property type="component" value="Unassembled WGS sequence"/>
</dbReference>
<organism evidence="1 2">
    <name type="scientific">Granulicella pectinivorans</name>
    <dbReference type="NCBI Taxonomy" id="474950"/>
    <lineage>
        <taxon>Bacteria</taxon>
        <taxon>Pseudomonadati</taxon>
        <taxon>Acidobacteriota</taxon>
        <taxon>Terriglobia</taxon>
        <taxon>Terriglobales</taxon>
        <taxon>Acidobacteriaceae</taxon>
        <taxon>Granulicella</taxon>
    </lineage>
</organism>
<name>A0A1I6M5B0_9BACT</name>
<dbReference type="AlphaFoldDB" id="A0A1I6M5B0"/>
<reference evidence="1 2" key="1">
    <citation type="submission" date="2016-10" db="EMBL/GenBank/DDBJ databases">
        <authorList>
            <person name="de Groot N.N."/>
        </authorList>
    </citation>
    <scope>NUCLEOTIDE SEQUENCE [LARGE SCALE GENOMIC DNA]</scope>
    <source>
        <strain evidence="1 2">DSM 21001</strain>
    </source>
</reference>
<protein>
    <submittedName>
        <fullName evidence="1">Uncharacterized protein</fullName>
    </submittedName>
</protein>
<evidence type="ECO:0000313" key="2">
    <source>
        <dbReference type="Proteomes" id="UP000199024"/>
    </source>
</evidence>
<dbReference type="OrthoDB" id="1493968at2"/>